<accession>A0ACB8XQ52</accession>
<sequence length="392" mass="43716">MVMAATTSEGVVDKSTFNGGLTVTLSIAVAMFTGLNQLINLNFTLGKPSSTTGDIWYAAGPIALLMFASLVYSISSKNRKELNIGSYDHVSTGIAEAAAGLFQRSDDDELSWKSATDVLFQEDNDEIVSEDDAKYAEELQVQEALLASMFSSQTTNNASSSTYESRPSLGSWLKNKEIETTDPPLNILCRICLEKQESWKMFRNATCSHSFCYECTSKHAATKIQENNNTIKCPGLNCKSTLDFNAVRLIVPKDILIKWDELLCESMILESHKLYCPFGDCSILLINDDTSISKIDCPVCRRSFCAVCRVPWHSEFSCKEFKKLNSKKKGKKDDGMAVALAKKKKWKKCPSCNFFVEKAEGCLHITCRCKYEFCYNCRAKWSSNHGGCKPRS</sequence>
<reference evidence="1 2" key="2">
    <citation type="journal article" date="2022" name="Mol. Ecol. Resour.">
        <title>The genomes of chicory, endive, great burdock and yacon provide insights into Asteraceae paleo-polyploidization history and plant inulin production.</title>
        <authorList>
            <person name="Fan W."/>
            <person name="Wang S."/>
            <person name="Wang H."/>
            <person name="Wang A."/>
            <person name="Jiang F."/>
            <person name="Liu H."/>
            <person name="Zhao H."/>
            <person name="Xu D."/>
            <person name="Zhang Y."/>
        </authorList>
    </citation>
    <scope>NUCLEOTIDE SEQUENCE [LARGE SCALE GENOMIC DNA]</scope>
    <source>
        <strain evidence="2">cv. Niubang</strain>
    </source>
</reference>
<proteinExistence type="predicted"/>
<keyword evidence="2" id="KW-1185">Reference proteome</keyword>
<evidence type="ECO:0000313" key="1">
    <source>
        <dbReference type="EMBL" id="KAI3672742.1"/>
    </source>
</evidence>
<dbReference type="EMBL" id="CM042061">
    <property type="protein sequence ID" value="KAI3672742.1"/>
    <property type="molecule type" value="Genomic_DNA"/>
</dbReference>
<evidence type="ECO:0000313" key="2">
    <source>
        <dbReference type="Proteomes" id="UP001055879"/>
    </source>
</evidence>
<protein>
    <submittedName>
        <fullName evidence="1">Uncharacterized protein</fullName>
    </submittedName>
</protein>
<reference evidence="2" key="1">
    <citation type="journal article" date="2022" name="Mol. Ecol. Resour.">
        <title>The genomes of chicory, endive, great burdock and yacon provide insights into Asteraceae palaeo-polyploidization history and plant inulin production.</title>
        <authorList>
            <person name="Fan W."/>
            <person name="Wang S."/>
            <person name="Wang H."/>
            <person name="Wang A."/>
            <person name="Jiang F."/>
            <person name="Liu H."/>
            <person name="Zhao H."/>
            <person name="Xu D."/>
            <person name="Zhang Y."/>
        </authorList>
    </citation>
    <scope>NUCLEOTIDE SEQUENCE [LARGE SCALE GENOMIC DNA]</scope>
    <source>
        <strain evidence="2">cv. Niubang</strain>
    </source>
</reference>
<gene>
    <name evidence="1" type="ORF">L6452_38840</name>
</gene>
<comment type="caution">
    <text evidence="1">The sequence shown here is derived from an EMBL/GenBank/DDBJ whole genome shotgun (WGS) entry which is preliminary data.</text>
</comment>
<organism evidence="1 2">
    <name type="scientific">Arctium lappa</name>
    <name type="common">Greater burdock</name>
    <name type="synonym">Lappa major</name>
    <dbReference type="NCBI Taxonomy" id="4217"/>
    <lineage>
        <taxon>Eukaryota</taxon>
        <taxon>Viridiplantae</taxon>
        <taxon>Streptophyta</taxon>
        <taxon>Embryophyta</taxon>
        <taxon>Tracheophyta</taxon>
        <taxon>Spermatophyta</taxon>
        <taxon>Magnoliopsida</taxon>
        <taxon>eudicotyledons</taxon>
        <taxon>Gunneridae</taxon>
        <taxon>Pentapetalae</taxon>
        <taxon>asterids</taxon>
        <taxon>campanulids</taxon>
        <taxon>Asterales</taxon>
        <taxon>Asteraceae</taxon>
        <taxon>Carduoideae</taxon>
        <taxon>Cardueae</taxon>
        <taxon>Arctiinae</taxon>
        <taxon>Arctium</taxon>
    </lineage>
</organism>
<name>A0ACB8XQ52_ARCLA</name>
<dbReference type="Proteomes" id="UP001055879">
    <property type="component" value="Linkage Group LG15"/>
</dbReference>